<evidence type="ECO:0000313" key="10">
    <source>
        <dbReference type="EMBL" id="CAB4970531.1"/>
    </source>
</evidence>
<reference evidence="5" key="1">
    <citation type="submission" date="2020-05" db="EMBL/GenBank/DDBJ databases">
        <authorList>
            <person name="Chiriac C."/>
            <person name="Salcher M."/>
            <person name="Ghai R."/>
            <person name="Kavagutti S V."/>
        </authorList>
    </citation>
    <scope>NUCLEOTIDE SEQUENCE</scope>
</reference>
<dbReference type="EMBL" id="CAEZUF010000013">
    <property type="protein sequence ID" value="CAB4586420.1"/>
    <property type="molecule type" value="Genomic_DNA"/>
</dbReference>
<dbReference type="EMBL" id="CAEZYX010000021">
    <property type="protein sequence ID" value="CAB4737996.1"/>
    <property type="molecule type" value="Genomic_DNA"/>
</dbReference>
<dbReference type="CDD" id="cd02000">
    <property type="entry name" value="TPP_E1_PDC_ADC_BCADC"/>
    <property type="match status" value="1"/>
</dbReference>
<gene>
    <name evidence="5" type="ORF">UFOPK1791_00269</name>
    <name evidence="6" type="ORF">UFOPK2312_00380</name>
    <name evidence="7" type="ORF">UFOPK2802_00355</name>
    <name evidence="8" type="ORF">UFOPK3083_00318</name>
    <name evidence="9" type="ORF">UFOPK3783_00303</name>
    <name evidence="10" type="ORF">UFOPK3948_00064</name>
    <name evidence="11" type="ORF">UFOPK4113_00121</name>
</gene>
<dbReference type="InterPro" id="IPR050642">
    <property type="entry name" value="PDH_E1_Alpha_Subunit"/>
</dbReference>
<evidence type="ECO:0000259" key="4">
    <source>
        <dbReference type="Pfam" id="PF00676"/>
    </source>
</evidence>
<evidence type="ECO:0000313" key="8">
    <source>
        <dbReference type="EMBL" id="CAB4800463.1"/>
    </source>
</evidence>
<dbReference type="EMBL" id="CAFBPL010000006">
    <property type="protein sequence ID" value="CAB5007762.1"/>
    <property type="molecule type" value="Genomic_DNA"/>
</dbReference>
<dbReference type="GO" id="GO:0004739">
    <property type="term" value="F:pyruvate dehydrogenase (acetyl-transferring) activity"/>
    <property type="evidence" value="ECO:0007669"/>
    <property type="project" value="TreeGrafter"/>
</dbReference>
<evidence type="ECO:0000313" key="7">
    <source>
        <dbReference type="EMBL" id="CAB4737996.1"/>
    </source>
</evidence>
<proteinExistence type="predicted"/>
<accession>A0A6J6FCQ8</accession>
<keyword evidence="2" id="KW-0560">Oxidoreductase</keyword>
<dbReference type="AlphaFoldDB" id="A0A6J6FCQ8"/>
<protein>
    <submittedName>
        <fullName evidence="5">Unannotated protein</fullName>
    </submittedName>
</protein>
<dbReference type="PANTHER" id="PTHR11516:SF60">
    <property type="entry name" value="PYRUVATE DEHYDROGENASE E1 COMPONENT SUBUNIT ALPHA"/>
    <property type="match status" value="1"/>
</dbReference>
<dbReference type="SUPFAM" id="SSF52518">
    <property type="entry name" value="Thiamin diphosphate-binding fold (THDP-binding)"/>
    <property type="match status" value="1"/>
</dbReference>
<dbReference type="EMBL" id="CAEZWY010000025">
    <property type="protein sequence ID" value="CAB4667614.1"/>
    <property type="molecule type" value="Genomic_DNA"/>
</dbReference>
<evidence type="ECO:0000256" key="2">
    <source>
        <dbReference type="ARBA" id="ARBA00023002"/>
    </source>
</evidence>
<sequence length="328" mass="34979">MSKLDKSTALALLRQMMVIRDFEETADKLCLRGKVPGGMHNSSGQEAVAVGTLSAIAKDDVIATTHRSHHHTLAKGYSAKSVMAELFAKSTGISHGRGGSMHLAEVTEGHFGGNGIVGAGVGIAMGAALGIQHIGDKKIAVGFVGDGGMNTGRTWESINMASIWKLPLIILVDNNQYAVETFVGRVTGGGDLAKRASGFGLPAYNIDGQDVLEVRKYVSEARERALAGEGPTFINALTYRYYGHNVGEKGQYRTQEEIAQWRTTQDPIDKFTEVVISSGFATQAEVEELRASVRKEIEEAVAFAESSPEPEIASITQGVDSGKLGVQL</sequence>
<dbReference type="PANTHER" id="PTHR11516">
    <property type="entry name" value="PYRUVATE DEHYDROGENASE E1 COMPONENT, ALPHA SUBUNIT BACTERIAL AND ORGANELLAR"/>
    <property type="match status" value="1"/>
</dbReference>
<dbReference type="Gene3D" id="3.40.50.970">
    <property type="match status" value="1"/>
</dbReference>
<dbReference type="GO" id="GO:0006086">
    <property type="term" value="P:pyruvate decarboxylation to acetyl-CoA"/>
    <property type="evidence" value="ECO:0007669"/>
    <property type="project" value="TreeGrafter"/>
</dbReference>
<evidence type="ECO:0000313" key="5">
    <source>
        <dbReference type="EMBL" id="CAB4586420.1"/>
    </source>
</evidence>
<evidence type="ECO:0000313" key="11">
    <source>
        <dbReference type="EMBL" id="CAB5007762.1"/>
    </source>
</evidence>
<dbReference type="EMBL" id="CAFBNI010000018">
    <property type="protein sequence ID" value="CAB4940692.1"/>
    <property type="molecule type" value="Genomic_DNA"/>
</dbReference>
<dbReference type="InterPro" id="IPR001017">
    <property type="entry name" value="DH_E1"/>
</dbReference>
<evidence type="ECO:0000313" key="9">
    <source>
        <dbReference type="EMBL" id="CAB4940692.1"/>
    </source>
</evidence>
<evidence type="ECO:0000256" key="1">
    <source>
        <dbReference type="ARBA" id="ARBA00001964"/>
    </source>
</evidence>
<dbReference type="EMBL" id="CAFBOI010000003">
    <property type="protein sequence ID" value="CAB4970531.1"/>
    <property type="molecule type" value="Genomic_DNA"/>
</dbReference>
<dbReference type="EMBL" id="CAFAAT010000018">
    <property type="protein sequence ID" value="CAB4800463.1"/>
    <property type="molecule type" value="Genomic_DNA"/>
</dbReference>
<comment type="cofactor">
    <cofactor evidence="1">
        <name>thiamine diphosphate</name>
        <dbReference type="ChEBI" id="CHEBI:58937"/>
    </cofactor>
</comment>
<name>A0A6J6FCQ8_9ZZZZ</name>
<keyword evidence="3" id="KW-0786">Thiamine pyrophosphate</keyword>
<dbReference type="InterPro" id="IPR029061">
    <property type="entry name" value="THDP-binding"/>
</dbReference>
<evidence type="ECO:0000313" key="6">
    <source>
        <dbReference type="EMBL" id="CAB4667614.1"/>
    </source>
</evidence>
<organism evidence="5">
    <name type="scientific">freshwater metagenome</name>
    <dbReference type="NCBI Taxonomy" id="449393"/>
    <lineage>
        <taxon>unclassified sequences</taxon>
        <taxon>metagenomes</taxon>
        <taxon>ecological metagenomes</taxon>
    </lineage>
</organism>
<dbReference type="Pfam" id="PF00676">
    <property type="entry name" value="E1_dh"/>
    <property type="match status" value="1"/>
</dbReference>
<feature type="domain" description="Dehydrogenase E1 component" evidence="4">
    <location>
        <begin position="14"/>
        <end position="312"/>
    </location>
</feature>
<evidence type="ECO:0000256" key="3">
    <source>
        <dbReference type="ARBA" id="ARBA00023052"/>
    </source>
</evidence>